<dbReference type="RefSeq" id="WP_071141090.1">
    <property type="nucleotide sequence ID" value="NZ_CP035282.1"/>
</dbReference>
<feature type="compositionally biased region" description="Basic and acidic residues" evidence="2">
    <location>
        <begin position="45"/>
        <end position="56"/>
    </location>
</feature>
<dbReference type="InterPro" id="IPR050709">
    <property type="entry name" value="Biotin_Carboxyl_Carrier/Decarb"/>
</dbReference>
<dbReference type="InterPro" id="IPR000089">
    <property type="entry name" value="Biotin_lipoyl"/>
</dbReference>
<dbReference type="FunFam" id="2.40.50.100:FF:000003">
    <property type="entry name" value="Acetyl-CoA carboxylase biotin carboxyl carrier protein"/>
    <property type="match status" value="1"/>
</dbReference>
<dbReference type="CDD" id="cd06850">
    <property type="entry name" value="biotinyl_domain"/>
    <property type="match status" value="1"/>
</dbReference>
<dbReference type="PANTHER" id="PTHR45266">
    <property type="entry name" value="OXALOACETATE DECARBOXYLASE ALPHA CHAIN"/>
    <property type="match status" value="1"/>
</dbReference>
<feature type="domain" description="Lipoyl-binding" evidence="3">
    <location>
        <begin position="56"/>
        <end position="134"/>
    </location>
</feature>
<dbReference type="PROSITE" id="PS50968">
    <property type="entry name" value="BIOTINYL_LIPOYL"/>
    <property type="match status" value="1"/>
</dbReference>
<keyword evidence="5" id="KW-1185">Reference proteome</keyword>
<evidence type="ECO:0000313" key="4">
    <source>
        <dbReference type="EMBL" id="QAT62743.1"/>
    </source>
</evidence>
<keyword evidence="1" id="KW-0092">Biotin</keyword>
<protein>
    <submittedName>
        <fullName evidence="4">DUF2118 domain-containing protein</fullName>
    </submittedName>
</protein>
<dbReference type="SUPFAM" id="SSF51230">
    <property type="entry name" value="Single hybrid motif"/>
    <property type="match status" value="1"/>
</dbReference>
<proteinExistence type="predicted"/>
<evidence type="ECO:0000259" key="3">
    <source>
        <dbReference type="PROSITE" id="PS50968"/>
    </source>
</evidence>
<gene>
    <name evidence="4" type="ORF">EQM13_14805</name>
</gene>
<dbReference type="PROSITE" id="PS00188">
    <property type="entry name" value="BIOTIN"/>
    <property type="match status" value="1"/>
</dbReference>
<reference evidence="5" key="1">
    <citation type="submission" date="2019-01" db="EMBL/GenBank/DDBJ databases">
        <title>Draft genomes of a novel of Sporanaerobacter strains.</title>
        <authorList>
            <person name="Ma S."/>
        </authorList>
    </citation>
    <scope>NUCLEOTIDE SEQUENCE [LARGE SCALE GENOMIC DNA]</scope>
    <source>
        <strain evidence="5">NJN-17</strain>
    </source>
</reference>
<evidence type="ECO:0000313" key="5">
    <source>
        <dbReference type="Proteomes" id="UP000287969"/>
    </source>
</evidence>
<dbReference type="InterPro" id="IPR001882">
    <property type="entry name" value="Biotin_BS"/>
</dbReference>
<dbReference type="OrthoDB" id="9812676at2"/>
<evidence type="ECO:0000256" key="1">
    <source>
        <dbReference type="ARBA" id="ARBA00023267"/>
    </source>
</evidence>
<dbReference type="Gene3D" id="2.40.50.100">
    <property type="match status" value="1"/>
</dbReference>
<feature type="region of interest" description="Disordered" evidence="2">
    <location>
        <begin position="35"/>
        <end position="56"/>
    </location>
</feature>
<dbReference type="AlphaFoldDB" id="A0A410QF95"/>
<organism evidence="4 5">
    <name type="scientific">Acidilutibacter cellobiosedens</name>
    <dbReference type="NCBI Taxonomy" id="2507161"/>
    <lineage>
        <taxon>Bacteria</taxon>
        <taxon>Bacillati</taxon>
        <taxon>Bacillota</taxon>
        <taxon>Tissierellia</taxon>
        <taxon>Tissierellales</taxon>
        <taxon>Acidilutibacteraceae</taxon>
        <taxon>Acidilutibacter</taxon>
    </lineage>
</organism>
<dbReference type="InterPro" id="IPR011053">
    <property type="entry name" value="Single_hybrid_motif"/>
</dbReference>
<accession>A0A410QF95</accession>
<sequence length="134" mass="14825">MRKFLINVNGKKYEVEVEEVSNEVQYQSQPIQQKVVESSVQKQNPTEKEVSSEEDKKNISIAKGTEVVYAPMPGTILNINVKEGDIVKSGQTLIILEAMKMENEIVAPKDGKVTGIYVSKGATVKTEDKLVGIE</sequence>
<dbReference type="EMBL" id="CP035282">
    <property type="protein sequence ID" value="QAT62743.1"/>
    <property type="molecule type" value="Genomic_DNA"/>
</dbReference>
<dbReference type="Pfam" id="PF00364">
    <property type="entry name" value="Biotin_lipoyl"/>
    <property type="match status" value="1"/>
</dbReference>
<name>A0A410QF95_9FIRM</name>
<dbReference type="Proteomes" id="UP000287969">
    <property type="component" value="Chromosome"/>
</dbReference>
<evidence type="ECO:0000256" key="2">
    <source>
        <dbReference type="SAM" id="MobiDB-lite"/>
    </source>
</evidence>
<dbReference type="KEGG" id="spoa:EQM13_14805"/>
<dbReference type="PANTHER" id="PTHR45266:SF3">
    <property type="entry name" value="OXALOACETATE DECARBOXYLASE ALPHA CHAIN"/>
    <property type="match status" value="1"/>
</dbReference>